<dbReference type="AlphaFoldDB" id="A0A254NG38"/>
<name>A0A254NG38_9BURK</name>
<keyword evidence="2" id="KW-1185">Reference proteome</keyword>
<protein>
    <submittedName>
        <fullName evidence="1">Uncharacterized protein</fullName>
    </submittedName>
</protein>
<organism evidence="1 2">
    <name type="scientific">Roseateles puraquae</name>
    <dbReference type="NCBI Taxonomy" id="431059"/>
    <lineage>
        <taxon>Bacteria</taxon>
        <taxon>Pseudomonadati</taxon>
        <taxon>Pseudomonadota</taxon>
        <taxon>Betaproteobacteria</taxon>
        <taxon>Burkholderiales</taxon>
        <taxon>Sphaerotilaceae</taxon>
        <taxon>Roseateles</taxon>
    </lineage>
</organism>
<dbReference type="RefSeq" id="WP_088481947.1">
    <property type="nucleotide sequence ID" value="NZ_NISI01000001.1"/>
</dbReference>
<dbReference type="EMBL" id="NISI01000001">
    <property type="protein sequence ID" value="OWR05742.1"/>
    <property type="molecule type" value="Genomic_DNA"/>
</dbReference>
<evidence type="ECO:0000313" key="2">
    <source>
        <dbReference type="Proteomes" id="UP000197446"/>
    </source>
</evidence>
<proteinExistence type="predicted"/>
<reference evidence="1 2" key="1">
    <citation type="journal article" date="2007" name="Int. J. Syst. Evol. Microbiol.">
        <title>Description of Pelomonas aquatica sp. nov. and Pelomonas puraquae sp. nov., isolated from industrial and haemodialysis water.</title>
        <authorList>
            <person name="Gomila M."/>
            <person name="Bowien B."/>
            <person name="Falsen E."/>
            <person name="Moore E.R."/>
            <person name="Lalucat J."/>
        </authorList>
    </citation>
    <scope>NUCLEOTIDE SEQUENCE [LARGE SCALE GENOMIC DNA]</scope>
    <source>
        <strain evidence="1 2">CCUG 52769</strain>
    </source>
</reference>
<gene>
    <name evidence="1" type="ORF">CDO81_04645</name>
</gene>
<evidence type="ECO:0000313" key="1">
    <source>
        <dbReference type="EMBL" id="OWR05742.1"/>
    </source>
</evidence>
<sequence length="105" mass="11521">MTATHNLLAALAQATKTGCIAIWPSSDNYSFGRIGQFELFTDHYGDYLLVSCDGAEQMEVLHVRDFSLHGYNLADQAGRAAVREYLRRKLKAAAAKAEAQDLEAA</sequence>
<dbReference type="Proteomes" id="UP000197446">
    <property type="component" value="Unassembled WGS sequence"/>
</dbReference>
<accession>A0A254NG38</accession>
<comment type="caution">
    <text evidence="1">The sequence shown here is derived from an EMBL/GenBank/DDBJ whole genome shotgun (WGS) entry which is preliminary data.</text>
</comment>